<dbReference type="NCBIfam" id="NF046101">
    <property type="entry name" value="PA3496_fam"/>
    <property type="match status" value="1"/>
</dbReference>
<keyword evidence="3" id="KW-1185">Reference proteome</keyword>
<gene>
    <name evidence="2" type="ORF">SAMN02745148_00276</name>
</gene>
<accession>A0A1M4SYZ3</accession>
<feature type="region of interest" description="Disordered" evidence="1">
    <location>
        <begin position="1"/>
        <end position="35"/>
    </location>
</feature>
<name>A0A1M4SYZ3_9GAMM</name>
<sequence>MSHDTLSDEQLDEQDVFETDSDSDTQYHRSRSSRADTLRLRRQVEALLEERRLKRAIEDDWALEEEE</sequence>
<dbReference type="InterPro" id="IPR058059">
    <property type="entry name" value="PA3496-like"/>
</dbReference>
<feature type="compositionally biased region" description="Acidic residues" evidence="1">
    <location>
        <begin position="7"/>
        <end position="23"/>
    </location>
</feature>
<evidence type="ECO:0000313" key="3">
    <source>
        <dbReference type="Proteomes" id="UP000184346"/>
    </source>
</evidence>
<dbReference type="OrthoDB" id="6170837at2"/>
<reference evidence="2 3" key="1">
    <citation type="submission" date="2016-11" db="EMBL/GenBank/DDBJ databases">
        <authorList>
            <person name="Jaros S."/>
            <person name="Januszkiewicz K."/>
            <person name="Wedrychowicz H."/>
        </authorList>
    </citation>
    <scope>NUCLEOTIDE SEQUENCE [LARGE SCALE GENOMIC DNA]</scope>
    <source>
        <strain evidence="2 3">DSM 19980</strain>
    </source>
</reference>
<protein>
    <submittedName>
        <fullName evidence="2">Uncharacterized protein</fullName>
    </submittedName>
</protein>
<dbReference type="RefSeq" id="WP_072818948.1">
    <property type="nucleotide sequence ID" value="NZ_FQUJ01000002.1"/>
</dbReference>
<evidence type="ECO:0000313" key="2">
    <source>
        <dbReference type="EMBL" id="SHE37411.1"/>
    </source>
</evidence>
<dbReference type="AlphaFoldDB" id="A0A1M4SYZ3"/>
<dbReference type="Pfam" id="PF26620">
    <property type="entry name" value="DUF8197"/>
    <property type="match status" value="1"/>
</dbReference>
<proteinExistence type="predicted"/>
<dbReference type="EMBL" id="FQUJ01000002">
    <property type="protein sequence ID" value="SHE37411.1"/>
    <property type="molecule type" value="Genomic_DNA"/>
</dbReference>
<organism evidence="2 3">
    <name type="scientific">Modicisalibacter ilicicola DSM 19980</name>
    <dbReference type="NCBI Taxonomy" id="1121942"/>
    <lineage>
        <taxon>Bacteria</taxon>
        <taxon>Pseudomonadati</taxon>
        <taxon>Pseudomonadota</taxon>
        <taxon>Gammaproteobacteria</taxon>
        <taxon>Oceanospirillales</taxon>
        <taxon>Halomonadaceae</taxon>
        <taxon>Modicisalibacter</taxon>
    </lineage>
</organism>
<evidence type="ECO:0000256" key="1">
    <source>
        <dbReference type="SAM" id="MobiDB-lite"/>
    </source>
</evidence>
<dbReference type="InterPro" id="IPR058510">
    <property type="entry name" value="DUF8197"/>
</dbReference>
<dbReference type="Proteomes" id="UP000184346">
    <property type="component" value="Unassembled WGS sequence"/>
</dbReference>
<dbReference type="STRING" id="1121942.SAMN02745148_00276"/>